<dbReference type="CDD" id="cd05006">
    <property type="entry name" value="SIS_GmhA"/>
    <property type="match status" value="1"/>
</dbReference>
<dbReference type="PROSITE" id="PS51464">
    <property type="entry name" value="SIS"/>
    <property type="match status" value="1"/>
</dbReference>
<organism evidence="2">
    <name type="scientific">marine metagenome</name>
    <dbReference type="NCBI Taxonomy" id="408172"/>
    <lineage>
        <taxon>unclassified sequences</taxon>
        <taxon>metagenomes</taxon>
        <taxon>ecological metagenomes</taxon>
    </lineage>
</organism>
<evidence type="ECO:0000313" key="2">
    <source>
        <dbReference type="EMBL" id="SVC82870.1"/>
    </source>
</evidence>
<dbReference type="InterPro" id="IPR050099">
    <property type="entry name" value="SIS_GmhA/DiaA_subfam"/>
</dbReference>
<dbReference type="GO" id="GO:1901135">
    <property type="term" value="P:carbohydrate derivative metabolic process"/>
    <property type="evidence" value="ECO:0007669"/>
    <property type="project" value="InterPro"/>
</dbReference>
<dbReference type="InterPro" id="IPR046348">
    <property type="entry name" value="SIS_dom_sf"/>
</dbReference>
<dbReference type="InterPro" id="IPR035461">
    <property type="entry name" value="GmhA/DiaA"/>
</dbReference>
<gene>
    <name evidence="2" type="ORF">METZ01_LOCUS335724</name>
</gene>
<dbReference type="Gene3D" id="3.40.50.10490">
    <property type="entry name" value="Glucose-6-phosphate isomerase like protein, domain 1"/>
    <property type="match status" value="1"/>
</dbReference>
<reference evidence="2" key="1">
    <citation type="submission" date="2018-05" db="EMBL/GenBank/DDBJ databases">
        <authorList>
            <person name="Lanie J.A."/>
            <person name="Ng W.-L."/>
            <person name="Kazmierczak K.M."/>
            <person name="Andrzejewski T.M."/>
            <person name="Davidsen T.M."/>
            <person name="Wayne K.J."/>
            <person name="Tettelin H."/>
            <person name="Glass J.I."/>
            <person name="Rusch D."/>
            <person name="Podicherti R."/>
            <person name="Tsui H.-C.T."/>
            <person name="Winkler M.E."/>
        </authorList>
    </citation>
    <scope>NUCLEOTIDE SEQUENCE</scope>
</reference>
<feature type="domain" description="SIS" evidence="1">
    <location>
        <begin position="33"/>
        <end position="182"/>
    </location>
</feature>
<proteinExistence type="predicted"/>
<protein>
    <recommendedName>
        <fullName evidence="1">SIS domain-containing protein</fullName>
    </recommendedName>
</protein>
<name>A0A382QD14_9ZZZZ</name>
<dbReference type="SUPFAM" id="SSF53697">
    <property type="entry name" value="SIS domain"/>
    <property type="match status" value="1"/>
</dbReference>
<dbReference type="Pfam" id="PF13580">
    <property type="entry name" value="SIS_2"/>
    <property type="match status" value="1"/>
</dbReference>
<dbReference type="PANTHER" id="PTHR30390:SF7">
    <property type="entry name" value="PHOSPHOHEPTOSE ISOMERASE"/>
    <property type="match status" value="1"/>
</dbReference>
<accession>A0A382QD14</accession>
<dbReference type="EMBL" id="UINC01113334">
    <property type="protein sequence ID" value="SVC82870.1"/>
    <property type="molecule type" value="Genomic_DNA"/>
</dbReference>
<dbReference type="PANTHER" id="PTHR30390">
    <property type="entry name" value="SEDOHEPTULOSE 7-PHOSPHATE ISOMERASE / DNAA INITIATOR-ASSOCIATING FACTOR FOR REPLICATION INITIATION"/>
    <property type="match status" value="1"/>
</dbReference>
<sequence>MNGEHFFHRYFETVAEKLDDIDPAELVRVAAMVRQACSSGNKVILVGNGGSAAMASHVAVDLTKTAGIRAVNFNEADLLTCFANDYGYENWVSKALEFYADPGDLVVLISSSGVSENMVNGAEQAAALGLTAITLSGFSPDNPLRQLGDLNLWVASDSYNTVEMTHHVWLLAVVDYLIEMDG</sequence>
<dbReference type="InterPro" id="IPR001347">
    <property type="entry name" value="SIS_dom"/>
</dbReference>
<evidence type="ECO:0000259" key="1">
    <source>
        <dbReference type="PROSITE" id="PS51464"/>
    </source>
</evidence>
<dbReference type="AlphaFoldDB" id="A0A382QD14"/>
<dbReference type="GO" id="GO:0097367">
    <property type="term" value="F:carbohydrate derivative binding"/>
    <property type="evidence" value="ECO:0007669"/>
    <property type="project" value="InterPro"/>
</dbReference>